<dbReference type="Gene3D" id="1.10.510.10">
    <property type="entry name" value="Transferase(Phosphotransferase) domain 1"/>
    <property type="match status" value="1"/>
</dbReference>
<dbReference type="PANTHER" id="PTHR24359:SF1">
    <property type="entry name" value="INHIBITOR OF NUCLEAR FACTOR KAPPA-B KINASE EPSILON SUBUNIT HOMOLOG 1-RELATED"/>
    <property type="match status" value="1"/>
</dbReference>
<feature type="region of interest" description="Disordered" evidence="1">
    <location>
        <begin position="181"/>
        <end position="213"/>
    </location>
</feature>
<evidence type="ECO:0000256" key="1">
    <source>
        <dbReference type="SAM" id="MobiDB-lite"/>
    </source>
</evidence>
<reference evidence="3" key="2">
    <citation type="submission" date="2010-07" db="EMBL/GenBank/DDBJ databases">
        <authorList>
            <consortium name="The Broad Institute Genome Sequencing Platform"/>
            <consortium name="Broad Institute Genome Sequencing Center for Infectious Disease"/>
            <person name="Ma L.-J."/>
            <person name="Dead R."/>
            <person name="Young S."/>
            <person name="Zeng Q."/>
            <person name="Koehrsen M."/>
            <person name="Alvarado L."/>
            <person name="Berlin A."/>
            <person name="Chapman S.B."/>
            <person name="Chen Z."/>
            <person name="Freedman E."/>
            <person name="Gellesch M."/>
            <person name="Goldberg J."/>
            <person name="Griggs A."/>
            <person name="Gujja S."/>
            <person name="Heilman E.R."/>
            <person name="Heiman D."/>
            <person name="Hepburn T."/>
            <person name="Howarth C."/>
            <person name="Jen D."/>
            <person name="Larson L."/>
            <person name="Mehta T."/>
            <person name="Neiman D."/>
            <person name="Pearson M."/>
            <person name="Roberts A."/>
            <person name="Saif S."/>
            <person name="Shea T."/>
            <person name="Shenoy N."/>
            <person name="Sisk P."/>
            <person name="Stolte C."/>
            <person name="Sykes S."/>
            <person name="Walk T."/>
            <person name="White J."/>
            <person name="Yandava C."/>
            <person name="Haas B."/>
            <person name="Nusbaum C."/>
            <person name="Birren B."/>
        </authorList>
    </citation>
    <scope>NUCLEOTIDE SEQUENCE</scope>
    <source>
        <strain evidence="3">R3-111a-1</strain>
    </source>
</reference>
<reference evidence="3" key="3">
    <citation type="submission" date="2010-09" db="EMBL/GenBank/DDBJ databases">
        <title>Annotation of Gaeumannomyces graminis var. tritici R3-111a-1.</title>
        <authorList>
            <consortium name="The Broad Institute Genome Sequencing Platform"/>
            <person name="Ma L.-J."/>
            <person name="Dead R."/>
            <person name="Young S.K."/>
            <person name="Zeng Q."/>
            <person name="Gargeya S."/>
            <person name="Fitzgerald M."/>
            <person name="Haas B."/>
            <person name="Abouelleil A."/>
            <person name="Alvarado L."/>
            <person name="Arachchi H.M."/>
            <person name="Berlin A."/>
            <person name="Brown A."/>
            <person name="Chapman S.B."/>
            <person name="Chen Z."/>
            <person name="Dunbar C."/>
            <person name="Freedman E."/>
            <person name="Gearin G."/>
            <person name="Gellesch M."/>
            <person name="Goldberg J."/>
            <person name="Griggs A."/>
            <person name="Gujja S."/>
            <person name="Heiman D."/>
            <person name="Howarth C."/>
            <person name="Larson L."/>
            <person name="Lui A."/>
            <person name="MacDonald P.J.P."/>
            <person name="Mehta T."/>
            <person name="Montmayeur A."/>
            <person name="Murphy C."/>
            <person name="Neiman D."/>
            <person name="Pearson M."/>
            <person name="Priest M."/>
            <person name="Roberts A."/>
            <person name="Saif S."/>
            <person name="Shea T."/>
            <person name="Shenoy N."/>
            <person name="Sisk P."/>
            <person name="Stolte C."/>
            <person name="Sykes S."/>
            <person name="Yandava C."/>
            <person name="Wortman J."/>
            <person name="Nusbaum C."/>
            <person name="Birren B."/>
        </authorList>
    </citation>
    <scope>NUCLEOTIDE SEQUENCE</scope>
    <source>
        <strain evidence="3">R3-111a-1</strain>
    </source>
</reference>
<dbReference type="InterPro" id="IPR011009">
    <property type="entry name" value="Kinase-like_dom_sf"/>
</dbReference>
<evidence type="ECO:0000259" key="2">
    <source>
        <dbReference type="PROSITE" id="PS50011"/>
    </source>
</evidence>
<reference evidence="4" key="4">
    <citation type="journal article" date="2015" name="G3 (Bethesda)">
        <title>Genome sequences of three phytopathogenic species of the Magnaporthaceae family of fungi.</title>
        <authorList>
            <person name="Okagaki L.H."/>
            <person name="Nunes C.C."/>
            <person name="Sailsbery J."/>
            <person name="Clay B."/>
            <person name="Brown D."/>
            <person name="John T."/>
            <person name="Oh Y."/>
            <person name="Young N."/>
            <person name="Fitzgerald M."/>
            <person name="Haas B.J."/>
            <person name="Zeng Q."/>
            <person name="Young S."/>
            <person name="Adiconis X."/>
            <person name="Fan L."/>
            <person name="Levin J.Z."/>
            <person name="Mitchell T.K."/>
            <person name="Okubara P.A."/>
            <person name="Farman M.L."/>
            <person name="Kohn L.M."/>
            <person name="Birren B."/>
            <person name="Ma L.-J."/>
            <person name="Dean R.A."/>
        </authorList>
    </citation>
    <scope>NUCLEOTIDE SEQUENCE</scope>
    <source>
        <strain evidence="4">R3-111a-1</strain>
    </source>
</reference>
<dbReference type="InterPro" id="IPR000719">
    <property type="entry name" value="Prot_kinase_dom"/>
</dbReference>
<reference evidence="5" key="1">
    <citation type="submission" date="2010-07" db="EMBL/GenBank/DDBJ databases">
        <title>The genome sequence of Gaeumannomyces graminis var. tritici strain R3-111a-1.</title>
        <authorList>
            <consortium name="The Broad Institute Genome Sequencing Platform"/>
            <person name="Ma L.-J."/>
            <person name="Dead R."/>
            <person name="Young S."/>
            <person name="Zeng Q."/>
            <person name="Koehrsen M."/>
            <person name="Alvarado L."/>
            <person name="Berlin A."/>
            <person name="Chapman S.B."/>
            <person name="Chen Z."/>
            <person name="Freedman E."/>
            <person name="Gellesch M."/>
            <person name="Goldberg J."/>
            <person name="Griggs A."/>
            <person name="Gujja S."/>
            <person name="Heilman E.R."/>
            <person name="Heiman D."/>
            <person name="Hepburn T."/>
            <person name="Howarth C."/>
            <person name="Jen D."/>
            <person name="Larson L."/>
            <person name="Mehta T."/>
            <person name="Neiman D."/>
            <person name="Pearson M."/>
            <person name="Roberts A."/>
            <person name="Saif S."/>
            <person name="Shea T."/>
            <person name="Shenoy N."/>
            <person name="Sisk P."/>
            <person name="Stolte C."/>
            <person name="Sykes S."/>
            <person name="Walk T."/>
            <person name="White J."/>
            <person name="Yandava C."/>
            <person name="Haas B."/>
            <person name="Nusbaum C."/>
            <person name="Birren B."/>
        </authorList>
    </citation>
    <scope>NUCLEOTIDE SEQUENCE [LARGE SCALE GENOMIC DNA]</scope>
    <source>
        <strain evidence="5">R3-111a-1</strain>
    </source>
</reference>
<dbReference type="GeneID" id="20351381"/>
<dbReference type="GO" id="GO:0005524">
    <property type="term" value="F:ATP binding"/>
    <property type="evidence" value="ECO:0007669"/>
    <property type="project" value="InterPro"/>
</dbReference>
<dbReference type="PROSITE" id="PS50011">
    <property type="entry name" value="PROTEIN_KINASE_DOM"/>
    <property type="match status" value="1"/>
</dbReference>
<dbReference type="HOGENOM" id="CLU_017513_4_1_1"/>
<protein>
    <submittedName>
        <fullName evidence="3">Serine/threonine protein kinase</fullName>
    </submittedName>
</protein>
<gene>
    <name evidence="4" type="primary">20351381</name>
    <name evidence="3" type="ORF">GGTG_10923</name>
</gene>
<evidence type="ECO:0000313" key="3">
    <source>
        <dbReference type="EMBL" id="EJT71669.1"/>
    </source>
</evidence>
<dbReference type="Proteomes" id="UP000006039">
    <property type="component" value="Unassembled WGS sequence"/>
</dbReference>
<evidence type="ECO:0000313" key="5">
    <source>
        <dbReference type="Proteomes" id="UP000006039"/>
    </source>
</evidence>
<dbReference type="STRING" id="644352.J3PBQ2"/>
<dbReference type="EMBL" id="GL385400">
    <property type="protein sequence ID" value="EJT71669.1"/>
    <property type="molecule type" value="Genomic_DNA"/>
</dbReference>
<dbReference type="CDD" id="cd00180">
    <property type="entry name" value="PKc"/>
    <property type="match status" value="1"/>
</dbReference>
<reference evidence="4" key="5">
    <citation type="submission" date="2018-04" db="UniProtKB">
        <authorList>
            <consortium name="EnsemblFungi"/>
        </authorList>
    </citation>
    <scope>IDENTIFICATION</scope>
    <source>
        <strain evidence="4">R3-111a-1</strain>
    </source>
</reference>
<feature type="domain" description="Protein kinase" evidence="2">
    <location>
        <begin position="183"/>
        <end position="478"/>
    </location>
</feature>
<keyword evidence="3" id="KW-0418">Kinase</keyword>
<sequence length="520" mass="57970">MTTTPISLFEVLKESKISCHSDLGGGDYYPQSAVDKYAQEPHITKEGVPEELVEIIVTSARKIFIILHHADRIDLARSILGCGIRDADLPLRLEKDCLISGSGKCFRPFGSPWKANRRNVQAFLDSQWVVQPHILDDSGKHHQLELTCALPFLGTPESLGTAARAVFECIIHKDCFRNVDNSPQPLQDSGGDAAGSGSDADTEEQNSGRRVAVKRFTNPEDFKREIDALRAAREANHPNLIRFLSSYEKSNTYYIILPWAEGSTLQHYWNKNAVRDQALIRKSIDQLLQLSDALQFLHFINFRHGDLKPDNILHFTDPSRHLDNFVIADLGISSRHMHPTGHFGRQATKMKATTLAYEAPEVWTESDSPRSRKYDVWSMGCIILEHIIWLLWDIDALATFEDSRHYPAFAFYLADGGRNKPKTAIVHPEVASAIEAVRDDPRGAAGTALRDLIDLIERGLLVVDVKQRWDAKQLHTALGEIARKASPGAMGDAYLLPLNATAPPRPLIFGSAGAHKTAQP</sequence>
<keyword evidence="3" id="KW-0808">Transferase</keyword>
<dbReference type="AlphaFoldDB" id="J3PBQ2"/>
<dbReference type="eggNOG" id="KOG0615">
    <property type="taxonomic scope" value="Eukaryota"/>
</dbReference>
<dbReference type="SUPFAM" id="SSF56112">
    <property type="entry name" value="Protein kinase-like (PK-like)"/>
    <property type="match status" value="1"/>
</dbReference>
<evidence type="ECO:0000313" key="4">
    <source>
        <dbReference type="EnsemblFungi" id="EJT71669"/>
    </source>
</evidence>
<organism evidence="3">
    <name type="scientific">Gaeumannomyces tritici (strain R3-111a-1)</name>
    <name type="common">Wheat and barley take-all root rot fungus</name>
    <name type="synonym">Gaeumannomyces graminis var. tritici</name>
    <dbReference type="NCBI Taxonomy" id="644352"/>
    <lineage>
        <taxon>Eukaryota</taxon>
        <taxon>Fungi</taxon>
        <taxon>Dikarya</taxon>
        <taxon>Ascomycota</taxon>
        <taxon>Pezizomycotina</taxon>
        <taxon>Sordariomycetes</taxon>
        <taxon>Sordariomycetidae</taxon>
        <taxon>Magnaporthales</taxon>
        <taxon>Magnaporthaceae</taxon>
        <taxon>Gaeumannomyces</taxon>
    </lineage>
</organism>
<dbReference type="EnsemblFungi" id="EJT71669">
    <property type="protein sequence ID" value="EJT71669"/>
    <property type="gene ID" value="GGTG_10923"/>
</dbReference>
<dbReference type="Pfam" id="PF00069">
    <property type="entry name" value="Pkinase"/>
    <property type="match status" value="1"/>
</dbReference>
<dbReference type="OrthoDB" id="1046782at2759"/>
<name>J3PBQ2_GAET3</name>
<dbReference type="RefSeq" id="XP_009227066.1">
    <property type="nucleotide sequence ID" value="XM_009228802.1"/>
</dbReference>
<feature type="compositionally biased region" description="Low complexity" evidence="1">
    <location>
        <begin position="188"/>
        <end position="199"/>
    </location>
</feature>
<keyword evidence="3" id="KW-0723">Serine/threonine-protein kinase</keyword>
<accession>J3PBQ2</accession>
<dbReference type="GO" id="GO:0004674">
    <property type="term" value="F:protein serine/threonine kinase activity"/>
    <property type="evidence" value="ECO:0007669"/>
    <property type="project" value="UniProtKB-KW"/>
</dbReference>
<dbReference type="VEuPathDB" id="FungiDB:GGTG_10923"/>
<proteinExistence type="predicted"/>
<dbReference type="PANTHER" id="PTHR24359">
    <property type="entry name" value="SERINE/THREONINE-PROTEIN KINASE SBK1"/>
    <property type="match status" value="1"/>
</dbReference>
<dbReference type="SMART" id="SM00220">
    <property type="entry name" value="S_TKc"/>
    <property type="match status" value="1"/>
</dbReference>
<keyword evidence="5" id="KW-1185">Reference proteome</keyword>